<gene>
    <name evidence="1" type="ORF">BIW11_02831</name>
</gene>
<reference evidence="1 2" key="1">
    <citation type="journal article" date="2017" name="Gigascience">
        <title>Draft genome of the honey bee ectoparasitic mite, Tropilaelaps mercedesae, is shaped by the parasitic life history.</title>
        <authorList>
            <person name="Dong X."/>
            <person name="Armstrong S.D."/>
            <person name="Xia D."/>
            <person name="Makepeace B.L."/>
            <person name="Darby A.C."/>
            <person name="Kadowaki T."/>
        </authorList>
    </citation>
    <scope>NUCLEOTIDE SEQUENCE [LARGE SCALE GENOMIC DNA]</scope>
    <source>
        <strain evidence="1">Wuxi-XJTLU</strain>
    </source>
</reference>
<dbReference type="EMBL" id="MNPL01002881">
    <property type="protein sequence ID" value="OQR77907.1"/>
    <property type="molecule type" value="Genomic_DNA"/>
</dbReference>
<sequence length="21" mass="2519">MCNIPDLNGLRTFRVFFRATF</sequence>
<keyword evidence="2" id="KW-1185">Reference proteome</keyword>
<evidence type="ECO:0000313" key="1">
    <source>
        <dbReference type="EMBL" id="OQR77907.1"/>
    </source>
</evidence>
<comment type="caution">
    <text evidence="1">The sequence shown here is derived from an EMBL/GenBank/DDBJ whole genome shotgun (WGS) entry which is preliminary data.</text>
</comment>
<dbReference type="InParanoid" id="A0A1V9XWM2"/>
<accession>A0A1V9XWM2</accession>
<protein>
    <submittedName>
        <fullName evidence="1">Uncharacterized protein</fullName>
    </submittedName>
</protein>
<name>A0A1V9XWM2_9ACAR</name>
<proteinExistence type="predicted"/>
<dbReference type="AlphaFoldDB" id="A0A1V9XWM2"/>
<dbReference type="Proteomes" id="UP000192247">
    <property type="component" value="Unassembled WGS sequence"/>
</dbReference>
<evidence type="ECO:0000313" key="2">
    <source>
        <dbReference type="Proteomes" id="UP000192247"/>
    </source>
</evidence>
<organism evidence="1 2">
    <name type="scientific">Tropilaelaps mercedesae</name>
    <dbReference type="NCBI Taxonomy" id="418985"/>
    <lineage>
        <taxon>Eukaryota</taxon>
        <taxon>Metazoa</taxon>
        <taxon>Ecdysozoa</taxon>
        <taxon>Arthropoda</taxon>
        <taxon>Chelicerata</taxon>
        <taxon>Arachnida</taxon>
        <taxon>Acari</taxon>
        <taxon>Parasitiformes</taxon>
        <taxon>Mesostigmata</taxon>
        <taxon>Gamasina</taxon>
        <taxon>Dermanyssoidea</taxon>
        <taxon>Laelapidae</taxon>
        <taxon>Tropilaelaps</taxon>
    </lineage>
</organism>